<feature type="region of interest" description="Disordered" evidence="2">
    <location>
        <begin position="1"/>
        <end position="23"/>
    </location>
</feature>
<evidence type="ECO:0000313" key="4">
    <source>
        <dbReference type="Proteomes" id="UP000335636"/>
    </source>
</evidence>
<dbReference type="SUPFAM" id="SSF48371">
    <property type="entry name" value="ARM repeat"/>
    <property type="match status" value="1"/>
</dbReference>
<dbReference type="PANTHER" id="PTHR32226">
    <property type="entry name" value="TELO2-INTERACTING PROTEIN 2"/>
    <property type="match status" value="1"/>
</dbReference>
<evidence type="ECO:0008006" key="5">
    <source>
        <dbReference type="Google" id="ProtNLM"/>
    </source>
</evidence>
<dbReference type="PANTHER" id="PTHR32226:SF2">
    <property type="entry name" value="TELO2-INTERACTING PROTEIN 2"/>
    <property type="match status" value="1"/>
</dbReference>
<accession>A0A5E4CX06</accession>
<dbReference type="Pfam" id="PF10521">
    <property type="entry name" value="Tti2"/>
    <property type="match status" value="1"/>
</dbReference>
<organism evidence="3 4">
    <name type="scientific">Marmota monax</name>
    <name type="common">Woodchuck</name>
    <dbReference type="NCBI Taxonomy" id="9995"/>
    <lineage>
        <taxon>Eukaryota</taxon>
        <taxon>Metazoa</taxon>
        <taxon>Chordata</taxon>
        <taxon>Craniata</taxon>
        <taxon>Vertebrata</taxon>
        <taxon>Euteleostomi</taxon>
        <taxon>Mammalia</taxon>
        <taxon>Eutheria</taxon>
        <taxon>Euarchontoglires</taxon>
        <taxon>Glires</taxon>
        <taxon>Rodentia</taxon>
        <taxon>Sciuromorpha</taxon>
        <taxon>Sciuridae</taxon>
        <taxon>Xerinae</taxon>
        <taxon>Marmotini</taxon>
        <taxon>Marmota</taxon>
    </lineage>
</organism>
<comment type="similarity">
    <text evidence="1">Belongs to the TTI2 family.</text>
</comment>
<name>A0A5E4CX06_MARMO</name>
<dbReference type="EMBL" id="CABDUW010002123">
    <property type="protein sequence ID" value="VTJ85551.1"/>
    <property type="molecule type" value="Genomic_DNA"/>
</dbReference>
<dbReference type="GO" id="GO:0005829">
    <property type="term" value="C:cytosol"/>
    <property type="evidence" value="ECO:0007669"/>
    <property type="project" value="TreeGrafter"/>
</dbReference>
<dbReference type="AlphaFoldDB" id="A0A5E4CX06"/>
<dbReference type="InterPro" id="IPR018870">
    <property type="entry name" value="Tti2"/>
</dbReference>
<feature type="compositionally biased region" description="Basic residues" evidence="2">
    <location>
        <begin position="256"/>
        <end position="268"/>
    </location>
</feature>
<keyword evidence="4" id="KW-1185">Reference proteome</keyword>
<sequence>MELESAKETPREGSSLPGEWSPSALEQNFSKILHRLTGQEARQSNSRDVALKDLCALIEATECNRLFEESGEPHRGIPEILGQVAKALGKYAAPYKEEEGGSDSHSEVDEKAAEVGLLFLILLGKVETAKNSLDCPAWETGLRHLAGPIYIFAITHCLEKPWTSPKSQEVAGEVLSLLLRVTGCSSEAGFLCGENEDEKGKFIVPAADLLQFNRAQVIYHAIFNHLYMPEHNLIQEPQPARPAPFPLSCGRSGVRSTRRQQPRTRATHPRTGGTVQKATPTAGCGSDRAPFVGPIQPLASCPNGDQIFTSAAGGMELESAKETPREGSSLPGEWSPSALEQNFSKILHRLTGQEARQSNSRDVALKDLCALIEATECNRLFEESGEPHRGIPEILGQVAKALGKYAAPHKEEEGGSDGHSEVAEKAAEVGLLFLKLLGKVETAKNSLDCAAWETGLRHLAGPIYIFAITHCLEKPWTSPKSQEVAGEVLSLLLRVTGCSSEAGFLRGENEDEKGKFIVVMGLLKPDLNKETWKNNPAAKHVFSWILQQVTRPWLYQHLERILPPSLLISDDYQTENKILGVRCLHHIVLNVPAADLLQFNRAQVIYHAIFNHLYMPEHNLIQAVLLCLLDLFPILEKTMHWKGDGARTTTHCDEVLRLILTHMEPEHRLLLRRTYARNLPAFVKRLGILTVRHLKRLERVIISYLEVYDGPEEEARLKILETLKLLMQYTWPRISCRLVVLLKAILKLICDVARDPTLTPEPVKNTLLQEATDCLILLDHCSQGQVKGLLAKILLSCEDRTVVSCIRKVQQE</sequence>
<feature type="region of interest" description="Disordered" evidence="2">
    <location>
        <begin position="250"/>
        <end position="282"/>
    </location>
</feature>
<feature type="region of interest" description="Disordered" evidence="2">
    <location>
        <begin position="317"/>
        <end position="336"/>
    </location>
</feature>
<dbReference type="GO" id="GO:0110078">
    <property type="term" value="C:TTT Hsp90 cochaperone complex"/>
    <property type="evidence" value="ECO:0007669"/>
    <property type="project" value="InterPro"/>
</dbReference>
<dbReference type="Proteomes" id="UP000335636">
    <property type="component" value="Unassembled WGS sequence"/>
</dbReference>
<evidence type="ECO:0000313" key="3">
    <source>
        <dbReference type="EMBL" id="VTJ85551.1"/>
    </source>
</evidence>
<protein>
    <recommendedName>
        <fullName evidence="5">TELO2-interacting protein 2</fullName>
    </recommendedName>
</protein>
<proteinExistence type="inferred from homology"/>
<evidence type="ECO:0000256" key="2">
    <source>
        <dbReference type="SAM" id="MobiDB-lite"/>
    </source>
</evidence>
<comment type="caution">
    <text evidence="3">The sequence shown here is derived from an EMBL/GenBank/DDBJ whole genome shotgun (WGS) entry which is preliminary data.</text>
</comment>
<dbReference type="InterPro" id="IPR016024">
    <property type="entry name" value="ARM-type_fold"/>
</dbReference>
<gene>
    <name evidence="3" type="ORF">MONAX_5E024856</name>
</gene>
<feature type="compositionally biased region" description="Basic and acidic residues" evidence="2">
    <location>
        <begin position="1"/>
        <end position="11"/>
    </location>
</feature>
<reference evidence="3" key="1">
    <citation type="submission" date="2019-04" db="EMBL/GenBank/DDBJ databases">
        <authorList>
            <person name="Alioto T."/>
            <person name="Alioto T."/>
        </authorList>
    </citation>
    <scope>NUCLEOTIDE SEQUENCE [LARGE SCALE GENOMIC DNA]</scope>
</reference>
<dbReference type="GO" id="GO:0005634">
    <property type="term" value="C:nucleus"/>
    <property type="evidence" value="ECO:0007669"/>
    <property type="project" value="TreeGrafter"/>
</dbReference>
<evidence type="ECO:0000256" key="1">
    <source>
        <dbReference type="ARBA" id="ARBA00034736"/>
    </source>
</evidence>